<dbReference type="AlphaFoldDB" id="A0A2X1AZU2"/>
<reference evidence="1 2" key="1">
    <citation type="submission" date="2018-06" db="EMBL/GenBank/DDBJ databases">
        <authorList>
            <consortium name="Pathogen Informatics"/>
            <person name="Doyle S."/>
        </authorList>
    </citation>
    <scope>NUCLEOTIDE SEQUENCE [LARGE SCALE GENOMIC DNA]</scope>
    <source>
        <strain evidence="1 2">NCTC11165</strain>
    </source>
</reference>
<protein>
    <submittedName>
        <fullName evidence="1">SUF system FeS assembly protein, NifU family</fullName>
    </submittedName>
</protein>
<dbReference type="CDD" id="cd06664">
    <property type="entry name" value="IscU_like"/>
    <property type="match status" value="1"/>
</dbReference>
<dbReference type="GO" id="GO:0016226">
    <property type="term" value="P:iron-sulfur cluster assembly"/>
    <property type="evidence" value="ECO:0007669"/>
    <property type="project" value="InterPro"/>
</dbReference>
<dbReference type="Gene3D" id="3.90.1010.10">
    <property type="match status" value="1"/>
</dbReference>
<dbReference type="GO" id="GO:0005506">
    <property type="term" value="F:iron ion binding"/>
    <property type="evidence" value="ECO:0007669"/>
    <property type="project" value="InterPro"/>
</dbReference>
<dbReference type="Proteomes" id="UP000250358">
    <property type="component" value="Unassembled WGS sequence"/>
</dbReference>
<dbReference type="SUPFAM" id="SSF82649">
    <property type="entry name" value="SufE/NifU"/>
    <property type="match status" value="1"/>
</dbReference>
<evidence type="ECO:0000313" key="2">
    <source>
        <dbReference type="Proteomes" id="UP000250358"/>
    </source>
</evidence>
<dbReference type="RefSeq" id="WP_076224694.1">
    <property type="nucleotide sequence ID" value="NZ_UAQM01000011.1"/>
</dbReference>
<sequence>MTPDDPLASLYHDRIRTLAAAVRNDRRLEGADLSLTQVSPLCGSRVTLDIALDAALRIKAFGWRVRACTLGAAATALVVRSAQGLRLHAAAGWHDAMQRRLEGEDAAVEGLETPEIFDAARSFRARHGTVLLPFAILAKACAIRPDAGA</sequence>
<dbReference type="GO" id="GO:0051536">
    <property type="term" value="F:iron-sulfur cluster binding"/>
    <property type="evidence" value="ECO:0007669"/>
    <property type="project" value="InterPro"/>
</dbReference>
<gene>
    <name evidence="1" type="ORF">NCTC11165_01502</name>
</gene>
<proteinExistence type="predicted"/>
<dbReference type="InterPro" id="IPR002871">
    <property type="entry name" value="NIF_FeS_clus_asmbl_NifU_N"/>
</dbReference>
<accession>A0A2X1AZU2</accession>
<dbReference type="EMBL" id="UAQM01000011">
    <property type="protein sequence ID" value="SPU44104.1"/>
    <property type="molecule type" value="Genomic_DNA"/>
</dbReference>
<organism evidence="1 2">
    <name type="scientific">Brevundimonas diminuta</name>
    <name type="common">Pseudomonas diminuta</name>
    <dbReference type="NCBI Taxonomy" id="293"/>
    <lineage>
        <taxon>Bacteria</taxon>
        <taxon>Pseudomonadati</taxon>
        <taxon>Pseudomonadota</taxon>
        <taxon>Alphaproteobacteria</taxon>
        <taxon>Caulobacterales</taxon>
        <taxon>Caulobacteraceae</taxon>
        <taxon>Brevundimonas</taxon>
    </lineage>
</organism>
<evidence type="ECO:0000313" key="1">
    <source>
        <dbReference type="EMBL" id="SPU44104.1"/>
    </source>
</evidence>
<name>A0A2X1AZU2_BREDI</name>